<proteinExistence type="inferred from homology"/>
<comment type="similarity">
    <text evidence="1">Belongs to the gamma-glutamylcyclotransferase family. ChaC subfamily.</text>
</comment>
<name>A0AAN7SBA3_9COLE</name>
<dbReference type="InterPro" id="IPR013024">
    <property type="entry name" value="GGCT-like"/>
</dbReference>
<evidence type="ECO:0000256" key="5">
    <source>
        <dbReference type="ARBA" id="ARBA00045227"/>
    </source>
</evidence>
<keyword evidence="3" id="KW-0456">Lyase</keyword>
<dbReference type="InterPro" id="IPR036568">
    <property type="entry name" value="GGCT-like_sf"/>
</dbReference>
<evidence type="ECO:0000256" key="4">
    <source>
        <dbReference type="ARBA" id="ARBA00043195"/>
    </source>
</evidence>
<dbReference type="Gene3D" id="3.10.490.10">
    <property type="entry name" value="Gamma-glutamyl cyclotransferase-like"/>
    <property type="match status" value="1"/>
</dbReference>
<evidence type="ECO:0000256" key="3">
    <source>
        <dbReference type="ARBA" id="ARBA00023239"/>
    </source>
</evidence>
<evidence type="ECO:0000256" key="6">
    <source>
        <dbReference type="ARBA" id="ARBA00048073"/>
    </source>
</evidence>
<evidence type="ECO:0000313" key="8">
    <source>
        <dbReference type="Proteomes" id="UP001353858"/>
    </source>
</evidence>
<reference evidence="8" key="1">
    <citation type="submission" date="2023-01" db="EMBL/GenBank/DDBJ databases">
        <title>Key to firefly adult light organ development and bioluminescence: homeobox transcription factors regulate luciferase expression and transportation to peroxisome.</title>
        <authorList>
            <person name="Fu X."/>
        </authorList>
    </citation>
    <scope>NUCLEOTIDE SEQUENCE [LARGE SCALE GENOMIC DNA]</scope>
</reference>
<dbReference type="Pfam" id="PF04752">
    <property type="entry name" value="ChaC"/>
    <property type="match status" value="1"/>
</dbReference>
<dbReference type="InterPro" id="IPR006840">
    <property type="entry name" value="ChaC"/>
</dbReference>
<comment type="caution">
    <text evidence="7">The sequence shown here is derived from an EMBL/GenBank/DDBJ whole genome shotgun (WGS) entry which is preliminary data.</text>
</comment>
<comment type="catalytic activity">
    <reaction evidence="6">
        <text>glutathione = L-cysteinylglycine + 5-oxo-L-proline</text>
        <dbReference type="Rhea" id="RHEA:47724"/>
        <dbReference type="ChEBI" id="CHEBI:57925"/>
        <dbReference type="ChEBI" id="CHEBI:58402"/>
        <dbReference type="ChEBI" id="CHEBI:61694"/>
        <dbReference type="EC" id="4.3.2.7"/>
    </reaction>
</comment>
<dbReference type="CDD" id="cd06661">
    <property type="entry name" value="GGCT_like"/>
    <property type="match status" value="1"/>
</dbReference>
<dbReference type="EMBL" id="JARPUR010000008">
    <property type="protein sequence ID" value="KAK4872072.1"/>
    <property type="molecule type" value="Genomic_DNA"/>
</dbReference>
<dbReference type="GO" id="GO:0006751">
    <property type="term" value="P:glutathione catabolic process"/>
    <property type="evidence" value="ECO:0007669"/>
    <property type="project" value="InterPro"/>
</dbReference>
<dbReference type="Proteomes" id="UP001353858">
    <property type="component" value="Unassembled WGS sequence"/>
</dbReference>
<dbReference type="PANTHER" id="PTHR12192:SF2">
    <property type="entry name" value="GLUTATHIONE-SPECIFIC GAMMA-GLUTAMYLCYCLOTRANSFERASE 2"/>
    <property type="match status" value="1"/>
</dbReference>
<evidence type="ECO:0000256" key="2">
    <source>
        <dbReference type="ARBA" id="ARBA00012344"/>
    </source>
</evidence>
<gene>
    <name evidence="7" type="ORF">RN001_016196</name>
</gene>
<dbReference type="GO" id="GO:0061928">
    <property type="term" value="F:glutathione specific gamma-glutamylcyclotransferase activity"/>
    <property type="evidence" value="ECO:0007669"/>
    <property type="project" value="UniProtKB-EC"/>
</dbReference>
<keyword evidence="8" id="KW-1185">Reference proteome</keyword>
<accession>A0AAN7SBA3</accession>
<protein>
    <recommendedName>
        <fullName evidence="2">glutathione-specific gamma-glutamylcyclotransferase</fullName>
        <ecNumber evidence="2">4.3.2.7</ecNumber>
    </recommendedName>
    <alternativeName>
        <fullName evidence="4">Cation transport regulator-like protein 2</fullName>
    </alternativeName>
</protein>
<dbReference type="GO" id="GO:0005737">
    <property type="term" value="C:cytoplasm"/>
    <property type="evidence" value="ECO:0007669"/>
    <property type="project" value="TreeGrafter"/>
</dbReference>
<dbReference type="AlphaFoldDB" id="A0AAN7SBA3"/>
<sequence length="183" mass="21159">MWIFGYGSLIWKVDFPYESKIVGYIKGFERKFYQHSTDHRGTPERPGRVVTLVPNNEELCVWGVAYKIKETDVEKVMDHLDYREKGGYQRTKVLFFPFSIYEKPFDITIYVGTKDNKNYAGEADDNSIAEQILNSVGPSGTNIEYLLNLAKAMREIAPHVNDQHLFSIEAKVLNTLKERSCHE</sequence>
<evidence type="ECO:0000313" key="7">
    <source>
        <dbReference type="EMBL" id="KAK4872072.1"/>
    </source>
</evidence>
<dbReference type="EC" id="4.3.2.7" evidence="2"/>
<organism evidence="7 8">
    <name type="scientific">Aquatica leii</name>
    <dbReference type="NCBI Taxonomy" id="1421715"/>
    <lineage>
        <taxon>Eukaryota</taxon>
        <taxon>Metazoa</taxon>
        <taxon>Ecdysozoa</taxon>
        <taxon>Arthropoda</taxon>
        <taxon>Hexapoda</taxon>
        <taxon>Insecta</taxon>
        <taxon>Pterygota</taxon>
        <taxon>Neoptera</taxon>
        <taxon>Endopterygota</taxon>
        <taxon>Coleoptera</taxon>
        <taxon>Polyphaga</taxon>
        <taxon>Elateriformia</taxon>
        <taxon>Elateroidea</taxon>
        <taxon>Lampyridae</taxon>
        <taxon>Luciolinae</taxon>
        <taxon>Aquatica</taxon>
    </lineage>
</organism>
<dbReference type="SUPFAM" id="SSF110857">
    <property type="entry name" value="Gamma-glutamyl cyclotransferase-like"/>
    <property type="match status" value="1"/>
</dbReference>
<comment type="function">
    <text evidence="5">Catalyzes the cleavage of glutathione into 5-oxo-L-proline and a Cys-Gly dipeptide. Acts specifically on glutathione, but not on other gamma-glutamyl peptides.</text>
</comment>
<evidence type="ECO:0000256" key="1">
    <source>
        <dbReference type="ARBA" id="ARBA00009662"/>
    </source>
</evidence>
<dbReference type="PANTHER" id="PTHR12192">
    <property type="entry name" value="CATION TRANSPORT PROTEIN CHAC-RELATED"/>
    <property type="match status" value="1"/>
</dbReference>